<comment type="caution">
    <text evidence="3">The sequence shown here is derived from an EMBL/GenBank/DDBJ whole genome shotgun (WGS) entry which is preliminary data.</text>
</comment>
<evidence type="ECO:0000259" key="1">
    <source>
        <dbReference type="Pfam" id="PF25840"/>
    </source>
</evidence>
<feature type="domain" description="Broad-specificity ulvan lyase C-terminal" evidence="2">
    <location>
        <begin position="243"/>
        <end position="473"/>
    </location>
</feature>
<dbReference type="InterPro" id="IPR058907">
    <property type="entry name" value="P29_N"/>
</dbReference>
<dbReference type="Pfam" id="PF25841">
    <property type="entry name" value="Ulvan_lyase_C"/>
    <property type="match status" value="1"/>
</dbReference>
<gene>
    <name evidence="3" type="ORF">SDC9_92713</name>
</gene>
<dbReference type="InterPro" id="IPR058908">
    <property type="entry name" value="P29_C"/>
</dbReference>
<dbReference type="EMBL" id="VSSQ01011109">
    <property type="protein sequence ID" value="MPM46019.1"/>
    <property type="molecule type" value="Genomic_DNA"/>
</dbReference>
<feature type="domain" description="Broad-specificity ulvan lyase N-terminal" evidence="1">
    <location>
        <begin position="12"/>
        <end position="237"/>
    </location>
</feature>
<evidence type="ECO:0000313" key="3">
    <source>
        <dbReference type="EMBL" id="MPM46019.1"/>
    </source>
</evidence>
<reference evidence="3" key="1">
    <citation type="submission" date="2019-08" db="EMBL/GenBank/DDBJ databases">
        <authorList>
            <person name="Kucharzyk K."/>
            <person name="Murdoch R.W."/>
            <person name="Higgins S."/>
            <person name="Loffler F."/>
        </authorList>
    </citation>
    <scope>NUCLEOTIDE SEQUENCE</scope>
</reference>
<proteinExistence type="predicted"/>
<sequence>MLGAGEFIYKNDFIYSRKRSNMRNMNVNYSASAVYALFLLGKEFNRQDFIAKSNEIAHDLEDWFTENEHFLYGEGPEVKKKTKNGCLPVDLLYNVEESLPNLALYAIHSDDKKLLNLVTSSILTHLEFMLPDGAWDNSWGTRSFKWTYWGGRTSDGFMAGFYALADNNPVLLEAIARNLNLLKQSTSRGILQGGAHYVSCHQESCIHHTFGHAKTLASFLSNEDVSLKTYKPQSLPRDMEYGMKFFKDIRTWLIAVGDWRATVTGYDAEYKVKGTHPMGGVLSLLWHKNTGPLFAAGMNSYSLIEAPNMQADNQKYKMASTPRIEYIQNDTLYSNMDDLNAQINCSKTEKGYTFNVQTHLTDKNQNFSRFGEQMIDMKYIFTKEHVSVQCQLPSIIKNEPVCLMLPLIADVSDSETMISPYQMQIQKEKATIMIRTNMPLNISPTNNGRILNLVPGFAFIPVKCSADKDGIIEAIISVH</sequence>
<protein>
    <submittedName>
        <fullName evidence="3">Uncharacterized protein</fullName>
    </submittedName>
</protein>
<name>A0A644ZYH9_9ZZZZ</name>
<organism evidence="3">
    <name type="scientific">bioreactor metagenome</name>
    <dbReference type="NCBI Taxonomy" id="1076179"/>
    <lineage>
        <taxon>unclassified sequences</taxon>
        <taxon>metagenomes</taxon>
        <taxon>ecological metagenomes</taxon>
    </lineage>
</organism>
<evidence type="ECO:0000259" key="2">
    <source>
        <dbReference type="Pfam" id="PF25841"/>
    </source>
</evidence>
<dbReference type="AlphaFoldDB" id="A0A644ZYH9"/>
<accession>A0A644ZYH9</accession>
<dbReference type="Pfam" id="PF25840">
    <property type="entry name" value="Ulvan_lyase_N"/>
    <property type="match status" value="1"/>
</dbReference>